<dbReference type="RefSeq" id="WP_369788288.1">
    <property type="nucleotide sequence ID" value="NZ_CP165628.1"/>
</dbReference>
<proteinExistence type="predicted"/>
<accession>A0AB39VLH7</accession>
<gene>
    <name evidence="1" type="ORF">AB3G37_14835</name>
</gene>
<dbReference type="EMBL" id="CP165628">
    <property type="protein sequence ID" value="XDU70844.1"/>
    <property type="molecule type" value="Genomic_DNA"/>
</dbReference>
<reference evidence="1" key="1">
    <citation type="submission" date="2024-07" db="EMBL/GenBank/DDBJ databases">
        <authorList>
            <person name="Biller S.J."/>
        </authorList>
    </citation>
    <scope>NUCLEOTIDE SEQUENCE</scope>
    <source>
        <strain evidence="1">WC2420</strain>
    </source>
</reference>
<name>A0AB39VLH7_9GAMM</name>
<sequence>MESYEQTLLRQYDNSPNLKSIIKTFNDAVDPAVDIDNFYDNIWNIETSNDYGLDIWGKIVNISRLVTIDSDDENLGFNESLLTQNSDNQPQPFGQAPFYNGTRSTSTVRLATDAYRKLILVKALANITDCTIPNLNKLLLFLFDGQGTPFVADTGNMTIRYVFNFNLDPVDLAIVKSSGALPRPAGVLAQIMQVDTSNTFGFSESGMDAQPFGQGALFSSSGITNAI</sequence>
<dbReference type="AlphaFoldDB" id="A0AB39VLH7"/>
<evidence type="ECO:0000313" key="1">
    <source>
        <dbReference type="EMBL" id="XDU70844.1"/>
    </source>
</evidence>
<dbReference type="InterPro" id="IPR021283">
    <property type="entry name" value="Phage_Wedge1"/>
</dbReference>
<dbReference type="Pfam" id="PF11041">
    <property type="entry name" value="Phage_Wedge1"/>
    <property type="match status" value="1"/>
</dbReference>
<organism evidence="1">
    <name type="scientific">Rouxiella sp. WC2420</name>
    <dbReference type="NCBI Taxonomy" id="3234145"/>
    <lineage>
        <taxon>Bacteria</taxon>
        <taxon>Pseudomonadati</taxon>
        <taxon>Pseudomonadota</taxon>
        <taxon>Gammaproteobacteria</taxon>
        <taxon>Enterobacterales</taxon>
        <taxon>Yersiniaceae</taxon>
        <taxon>Rouxiella</taxon>
    </lineage>
</organism>
<protein>
    <submittedName>
        <fullName evidence="1">DUF2612 domain-containing protein</fullName>
    </submittedName>
</protein>